<evidence type="ECO:0000313" key="7">
    <source>
        <dbReference type="EMBL" id="TDL23723.1"/>
    </source>
</evidence>
<dbReference type="Pfam" id="PF04082">
    <property type="entry name" value="Fungal_trans"/>
    <property type="match status" value="1"/>
</dbReference>
<dbReference type="InterPro" id="IPR050613">
    <property type="entry name" value="Sec_Metabolite_Reg"/>
</dbReference>
<dbReference type="CDD" id="cd00067">
    <property type="entry name" value="GAL4"/>
    <property type="match status" value="1"/>
</dbReference>
<evidence type="ECO:0000256" key="2">
    <source>
        <dbReference type="ARBA" id="ARBA00022723"/>
    </source>
</evidence>
<dbReference type="Gene3D" id="4.10.240.10">
    <property type="entry name" value="Zn(2)-C6 fungal-type DNA-binding domain"/>
    <property type="match status" value="1"/>
</dbReference>
<dbReference type="GO" id="GO:0008270">
    <property type="term" value="F:zinc ion binding"/>
    <property type="evidence" value="ECO:0007669"/>
    <property type="project" value="InterPro"/>
</dbReference>
<dbReference type="GO" id="GO:0000981">
    <property type="term" value="F:DNA-binding transcription factor activity, RNA polymerase II-specific"/>
    <property type="evidence" value="ECO:0007669"/>
    <property type="project" value="InterPro"/>
</dbReference>
<dbReference type="PANTHER" id="PTHR31001">
    <property type="entry name" value="UNCHARACTERIZED TRANSCRIPTIONAL REGULATORY PROTEIN"/>
    <property type="match status" value="1"/>
</dbReference>
<dbReference type="PROSITE" id="PS50048">
    <property type="entry name" value="ZN2_CY6_FUNGAL_2"/>
    <property type="match status" value="1"/>
</dbReference>
<dbReference type="InterPro" id="IPR007219">
    <property type="entry name" value="XnlR_reg_dom"/>
</dbReference>
<sequence length="854" mass="95291">MPPHVGNDDDAVGSANRHKKRNAALSCAECRRLKLRCDRKFPCSACVKRGCSAICPDGSLTTGKGNRFVLANTEALHDKITELSHRVRELEDALASEHAALSRDEHPLLREELRRIKNPLEREVVPEQPKQNDEDDAIDAVGSLSISHTGRTNFYGQTANSWYLLQNEEGETHEDDVETPDIALPGDVPWFAHAFPFSTPISTAVVQVRGQLINLLPNAAEAQRTADCYYSHAAWMYDPLPRHQFDETIFSRIYDAELVTDHDPFESHRLAVLYMILAIGTLVDLKIRSHDPLAVQYYQLGRAALSLDSVLEEPSVPAVQAMLLMSHFLFLADIDGPRWTIMGLVVKLAQSIGLHRDSARWNLDSEETQKRRSLLWETFVYDSWQSLTFGRPPSFSMAHIDSKMAFDTSTNSAGQIEMSYAAWKHRFSSECLSVVHDQVFGARPAPYPTILELDKKVRNYYVPPSLQVPGFGGTSSSYSETEAPSVQLSMQRHIILAIKEVTLLYMHRGFFARALEDHPDDPLGSKYGQSVLSAHRSASSFVALVSSLWSQHKALTERHWFLFTHVFSCAIVLGSIPTRCPTMGLARSALQNLDCAYELFTKVGETSRAAKVLPVLKKLRERAHAAMADAAQQTASGEVSIPQRRESGPIDPLVQRDEEEVANLSGKTRLVSPKASSSGPYSPSSSSSRGSKSPTAVSTSSEAYTPFTSPGVFSEPQLHPHINTINTMNQQQHHLPQHQLAHAQQDMSMYQMVAPPPQQWAHGQHHALPYMQIQMQVQQQQQQQQQHHDMTYPMQSQFQTYDYAMVNGMRPAGGVYGHPNLHVVTQSGSDATMSPPVEDPDAPWRNLFAEYSTV</sequence>
<dbReference type="PROSITE" id="PS51379">
    <property type="entry name" value="4FE4S_FER_2"/>
    <property type="match status" value="1"/>
</dbReference>
<name>A0A4Y7Q7U2_9AGAM</name>
<feature type="domain" description="Zn(2)-C6 fungal-type" evidence="5">
    <location>
        <begin position="26"/>
        <end position="55"/>
    </location>
</feature>
<proteinExistence type="predicted"/>
<evidence type="ECO:0008006" key="9">
    <source>
        <dbReference type="Google" id="ProtNLM"/>
    </source>
</evidence>
<evidence type="ECO:0000259" key="5">
    <source>
        <dbReference type="PROSITE" id="PS50048"/>
    </source>
</evidence>
<dbReference type="SMART" id="SM00906">
    <property type="entry name" value="Fungal_trans"/>
    <property type="match status" value="1"/>
</dbReference>
<dbReference type="SMART" id="SM00066">
    <property type="entry name" value="GAL4"/>
    <property type="match status" value="1"/>
</dbReference>
<dbReference type="AlphaFoldDB" id="A0A4Y7Q7U2"/>
<dbReference type="Proteomes" id="UP000294933">
    <property type="component" value="Unassembled WGS sequence"/>
</dbReference>
<dbReference type="VEuPathDB" id="FungiDB:BD410DRAFT_786992"/>
<evidence type="ECO:0000313" key="8">
    <source>
        <dbReference type="Proteomes" id="UP000294933"/>
    </source>
</evidence>
<dbReference type="OrthoDB" id="424974at2759"/>
<keyword evidence="8" id="KW-1185">Reference proteome</keyword>
<dbReference type="PANTHER" id="PTHR31001:SF56">
    <property type="entry name" value="ZN(2)-C6 FUNGAL-TYPE DOMAIN-CONTAINING PROTEIN"/>
    <property type="match status" value="1"/>
</dbReference>
<comment type="subcellular location">
    <subcellularLocation>
        <location evidence="1">Nucleus</location>
    </subcellularLocation>
</comment>
<feature type="compositionally biased region" description="Polar residues" evidence="4">
    <location>
        <begin position="695"/>
        <end position="708"/>
    </location>
</feature>
<evidence type="ECO:0000259" key="6">
    <source>
        <dbReference type="PROSITE" id="PS51379"/>
    </source>
</evidence>
<dbReference type="GO" id="GO:0006351">
    <property type="term" value="P:DNA-templated transcription"/>
    <property type="evidence" value="ECO:0007669"/>
    <property type="project" value="InterPro"/>
</dbReference>
<dbReference type="Pfam" id="PF00172">
    <property type="entry name" value="Zn_clus"/>
    <property type="match status" value="1"/>
</dbReference>
<keyword evidence="2" id="KW-0479">Metal-binding</keyword>
<accession>A0A4Y7Q7U2</accession>
<dbReference type="GO" id="GO:0005634">
    <property type="term" value="C:nucleus"/>
    <property type="evidence" value="ECO:0007669"/>
    <property type="project" value="UniProtKB-SubCell"/>
</dbReference>
<dbReference type="InterPro" id="IPR017896">
    <property type="entry name" value="4Fe4S_Fe-S-bd"/>
</dbReference>
<feature type="compositionally biased region" description="Low complexity" evidence="4">
    <location>
        <begin position="672"/>
        <end position="694"/>
    </location>
</feature>
<evidence type="ECO:0000256" key="4">
    <source>
        <dbReference type="SAM" id="MobiDB-lite"/>
    </source>
</evidence>
<evidence type="ECO:0000256" key="3">
    <source>
        <dbReference type="ARBA" id="ARBA00023242"/>
    </source>
</evidence>
<evidence type="ECO:0000256" key="1">
    <source>
        <dbReference type="ARBA" id="ARBA00004123"/>
    </source>
</evidence>
<reference evidence="7 8" key="1">
    <citation type="submission" date="2018-06" db="EMBL/GenBank/DDBJ databases">
        <title>A transcriptomic atlas of mushroom development highlights an independent origin of complex multicellularity.</title>
        <authorList>
            <consortium name="DOE Joint Genome Institute"/>
            <person name="Krizsan K."/>
            <person name="Almasi E."/>
            <person name="Merenyi Z."/>
            <person name="Sahu N."/>
            <person name="Viragh M."/>
            <person name="Koszo T."/>
            <person name="Mondo S."/>
            <person name="Kiss B."/>
            <person name="Balint B."/>
            <person name="Kues U."/>
            <person name="Barry K."/>
            <person name="Hegedus J.C."/>
            <person name="Henrissat B."/>
            <person name="Johnson J."/>
            <person name="Lipzen A."/>
            <person name="Ohm R."/>
            <person name="Nagy I."/>
            <person name="Pangilinan J."/>
            <person name="Yan J."/>
            <person name="Xiong Y."/>
            <person name="Grigoriev I.V."/>
            <person name="Hibbett D.S."/>
            <person name="Nagy L.G."/>
        </authorList>
    </citation>
    <scope>NUCLEOTIDE SEQUENCE [LARGE SCALE GENOMIC DNA]</scope>
    <source>
        <strain evidence="7 8">SZMC22713</strain>
    </source>
</reference>
<gene>
    <name evidence="7" type="ORF">BD410DRAFT_786992</name>
</gene>
<feature type="region of interest" description="Disordered" evidence="4">
    <location>
        <begin position="627"/>
        <end position="719"/>
    </location>
</feature>
<keyword evidence="3" id="KW-0539">Nucleus</keyword>
<feature type="domain" description="4Fe-4S ferredoxin-type" evidence="6">
    <location>
        <begin position="33"/>
        <end position="65"/>
    </location>
</feature>
<dbReference type="InterPro" id="IPR036864">
    <property type="entry name" value="Zn2-C6_fun-type_DNA-bd_sf"/>
</dbReference>
<dbReference type="EMBL" id="ML170169">
    <property type="protein sequence ID" value="TDL23723.1"/>
    <property type="molecule type" value="Genomic_DNA"/>
</dbReference>
<protein>
    <recommendedName>
        <fullName evidence="9">Zn(2)-C6 fungal-type domain-containing protein</fullName>
    </recommendedName>
</protein>
<organism evidence="7 8">
    <name type="scientific">Rickenella mellea</name>
    <dbReference type="NCBI Taxonomy" id="50990"/>
    <lineage>
        <taxon>Eukaryota</taxon>
        <taxon>Fungi</taxon>
        <taxon>Dikarya</taxon>
        <taxon>Basidiomycota</taxon>
        <taxon>Agaricomycotina</taxon>
        <taxon>Agaricomycetes</taxon>
        <taxon>Hymenochaetales</taxon>
        <taxon>Rickenellaceae</taxon>
        <taxon>Rickenella</taxon>
    </lineage>
</organism>
<dbReference type="InterPro" id="IPR001138">
    <property type="entry name" value="Zn2Cys6_DnaBD"/>
</dbReference>
<dbReference type="SUPFAM" id="SSF57701">
    <property type="entry name" value="Zn2/Cys6 DNA-binding domain"/>
    <property type="match status" value="1"/>
</dbReference>
<dbReference type="PROSITE" id="PS00463">
    <property type="entry name" value="ZN2_CY6_FUNGAL_1"/>
    <property type="match status" value="1"/>
</dbReference>
<dbReference type="STRING" id="50990.A0A4Y7Q7U2"/>
<dbReference type="CDD" id="cd12148">
    <property type="entry name" value="fungal_TF_MHR"/>
    <property type="match status" value="1"/>
</dbReference>
<dbReference type="GO" id="GO:0003677">
    <property type="term" value="F:DNA binding"/>
    <property type="evidence" value="ECO:0007669"/>
    <property type="project" value="InterPro"/>
</dbReference>